<organism evidence="2">
    <name type="scientific">Mus musculus</name>
    <name type="common">Mouse</name>
    <dbReference type="NCBI Taxonomy" id="10090"/>
    <lineage>
        <taxon>Eukaryota</taxon>
        <taxon>Metazoa</taxon>
        <taxon>Chordata</taxon>
        <taxon>Craniata</taxon>
        <taxon>Vertebrata</taxon>
        <taxon>Euteleostomi</taxon>
        <taxon>Mammalia</taxon>
        <taxon>Eutheria</taxon>
        <taxon>Euarchontoglires</taxon>
        <taxon>Glires</taxon>
        <taxon>Rodentia</taxon>
        <taxon>Myomorpha</taxon>
        <taxon>Muroidea</taxon>
        <taxon>Muridae</taxon>
        <taxon>Murinae</taxon>
        <taxon>Mus</taxon>
        <taxon>Mus</taxon>
    </lineage>
</organism>
<reference evidence="2" key="1">
    <citation type="journal article" date="1999" name="Methods Enzymol.">
        <title>High-efficiency full-length cDNA cloning.</title>
        <authorList>
            <person name="Carninci P."/>
            <person name="Hayashizaki Y."/>
        </authorList>
    </citation>
    <scope>NUCLEOTIDE SEQUENCE</scope>
    <source>
        <strain evidence="2">C57BL/6J</strain>
        <tissue evidence="2">Embryonic body between diaphragm region and neck</tissue>
    </source>
</reference>
<reference evidence="2" key="5">
    <citation type="journal article" date="2001" name="Nature">
        <title>Functional annotation of a full-length mouse cDNA collection.</title>
        <authorList>
            <consortium name="The RIKEN Genome Exploration Research Group Phase II Team and the FANTOM Consortium"/>
        </authorList>
    </citation>
    <scope>NUCLEOTIDE SEQUENCE</scope>
    <source>
        <strain evidence="2">C57BL/6J</strain>
        <tissue evidence="2">Embryonic body between diaphragm region and neck</tissue>
    </source>
</reference>
<feature type="region of interest" description="Disordered" evidence="1">
    <location>
        <begin position="1"/>
        <end position="42"/>
    </location>
</feature>
<evidence type="ECO:0000256" key="1">
    <source>
        <dbReference type="SAM" id="MobiDB-lite"/>
    </source>
</evidence>
<reference evidence="2" key="4">
    <citation type="submission" date="2000-08" db="EMBL/GenBank/DDBJ databases">
        <authorList>
            <person name="Adachi J."/>
            <person name="Aizawa K."/>
            <person name="Akahira S."/>
            <person name="Akimura T."/>
            <person name="Arai A."/>
            <person name="Aono H."/>
            <person name="Arakawa T."/>
            <person name="Bono H."/>
            <person name="Carninci P."/>
            <person name="Fukuda S."/>
            <person name="Fukunishi Y."/>
            <person name="Furuno M."/>
            <person name="Hanagaki T."/>
            <person name="Hara A."/>
            <person name="Hayatsu N."/>
            <person name="Hiramoto K."/>
            <person name="Hiraoka T."/>
            <person name="Hori F."/>
            <person name="Imotani K."/>
            <person name="Ishii Y."/>
            <person name="Itoh M."/>
            <person name="Izawa M."/>
            <person name="Kasukawa T."/>
            <person name="Kato H."/>
            <person name="Kawai J."/>
            <person name="Kojima Y."/>
            <person name="Konno H."/>
            <person name="Kouda M."/>
            <person name="Koya S."/>
            <person name="Kurihara C."/>
            <person name="Matsuyama T."/>
            <person name="Miyazaki A."/>
            <person name="Nishi K."/>
            <person name="Nomura K."/>
            <person name="Numazaki R."/>
            <person name="Ohno M."/>
            <person name="Okazaki Y."/>
            <person name="Okido T."/>
            <person name="Owa C."/>
            <person name="Saito H."/>
            <person name="Saito R."/>
            <person name="Sakai C."/>
            <person name="Sakai K."/>
            <person name="Sano H."/>
            <person name="Sasaki D."/>
            <person name="Shibata K."/>
            <person name="Shibata Y."/>
            <person name="Shinagawa A."/>
            <person name="Shiraki T."/>
            <person name="Sogabe Y."/>
            <person name="Suzuki H."/>
            <person name="Tagami M."/>
            <person name="Tagawa A."/>
            <person name="Takahashi F."/>
            <person name="Tanaka T."/>
            <person name="Tejima Y."/>
            <person name="Toya T."/>
            <person name="Yamamura T."/>
            <person name="Yasunishi A."/>
            <person name="Yoshida K."/>
            <person name="Yoshino M."/>
            <person name="Muramatsu M."/>
            <person name="Hayashizaki Y."/>
        </authorList>
    </citation>
    <scope>NUCLEOTIDE SEQUENCE</scope>
    <source>
        <strain evidence="2">C57BL/6J</strain>
        <tissue evidence="2">Embryonic body between diaphragm region and neck</tissue>
    </source>
</reference>
<proteinExistence type="evidence at transcript level"/>
<dbReference type="AlphaFoldDB" id="Q8BT43"/>
<reference evidence="2" key="7">
    <citation type="journal article" date="2005" name="Science">
        <title>The Transcriptional Landscape of the Mammalian Genome.</title>
        <authorList>
            <consortium name="The FANTOM Consortium"/>
            <consortium name="Riken Genome Exploration Research Group and Genome Science Group (Genome Network Project Core Group)"/>
        </authorList>
    </citation>
    <scope>NUCLEOTIDE SEQUENCE</scope>
    <source>
        <strain evidence="2">C57BL/6J</strain>
        <tissue evidence="2">Embryonic body between diaphragm region and neck</tissue>
    </source>
</reference>
<accession>Q8BT43</accession>
<dbReference type="EMBL" id="AK020430">
    <property type="protein sequence ID" value="BAC25632.1"/>
    <property type="molecule type" value="mRNA"/>
</dbReference>
<dbReference type="AGR" id="MGI:1924538"/>
<reference evidence="2" key="6">
    <citation type="journal article" date="2002" name="Nature">
        <title>Analysis of the mouse transcriptome based on functional annotation of 60,770 full-length cDNAs.</title>
        <authorList>
            <consortium name="The FANTOM Consortium and the RIKEN Genome Exploration Research Group Phase I and II Team"/>
        </authorList>
    </citation>
    <scope>NUCLEOTIDE SEQUENCE</scope>
    <source>
        <strain evidence="2">C57BL/6J</strain>
        <tissue evidence="2">Embryonic body between diaphragm region and neck</tissue>
    </source>
</reference>
<reference evidence="2" key="8">
    <citation type="journal article" date="2005" name="Science">
        <title>Antisense Transcription in the Mammalian Transcriptome.</title>
        <authorList>
            <consortium name="RIKEN Genome Exploration Research Group and Genome Science Group (Genome Network Project Core Group) and the FANTOM Consortium"/>
        </authorList>
    </citation>
    <scope>NUCLEOTIDE SEQUENCE</scope>
    <source>
        <strain evidence="2">C57BL/6J</strain>
        <tissue evidence="2">Embryonic body between diaphragm region and neck</tissue>
    </source>
</reference>
<sequence length="103" mass="11164">GRPPGRSASATHTHPRAHARPRLAHARGCHSRAPPRTLSRAGRLGAARALKRVHTSLLHTQDLRGIRLFAPRHTTQLSIAFRLPCGGAGLDQPITLLSTKRPL</sequence>
<gene>
    <name evidence="3" type="primary">9430021M05Rik</name>
</gene>
<evidence type="ECO:0000313" key="3">
    <source>
        <dbReference type="MGI" id="MGI:1924538"/>
    </source>
</evidence>
<reference evidence="2" key="3">
    <citation type="journal article" date="2000" name="Genome Res.">
        <title>RIKEN integrated sequence analysis (RISA) system--384-format sequencing pipeline with 384 multicapillary sequencer.</title>
        <authorList>
            <person name="Shibata K."/>
            <person name="Itoh M."/>
            <person name="Aizawa K."/>
            <person name="Nagaoka S."/>
            <person name="Sasaki N."/>
            <person name="Carninci P."/>
            <person name="Konno H."/>
            <person name="Akiyama J."/>
            <person name="Nishi K."/>
            <person name="Kitsunai T."/>
            <person name="Tashiro H."/>
            <person name="Itoh M."/>
            <person name="Sumi N."/>
            <person name="Ishii Y."/>
            <person name="Nakamura S."/>
            <person name="Hazama M."/>
            <person name="Nishine T."/>
            <person name="Harada A."/>
            <person name="Yamamoto R."/>
            <person name="Matsumoto H."/>
            <person name="Sakaguchi S."/>
            <person name="Ikegami T."/>
            <person name="Kashiwagi K."/>
            <person name="Fujiwake S."/>
            <person name="Inoue K."/>
            <person name="Togawa Y."/>
            <person name="Izawa M."/>
            <person name="Ohara E."/>
            <person name="Watahiki M."/>
            <person name="Yoneda Y."/>
            <person name="Ishikawa T."/>
            <person name="Ozawa K."/>
            <person name="Tanaka T."/>
            <person name="Matsuura S."/>
            <person name="Kawai J."/>
            <person name="Okazaki Y."/>
            <person name="Muramatsu M."/>
            <person name="Inoue Y."/>
            <person name="Kira A."/>
            <person name="Hayashizaki Y."/>
        </authorList>
    </citation>
    <scope>NUCLEOTIDE SEQUENCE</scope>
    <source>
        <strain evidence="2">C57BL/6J</strain>
        <tissue evidence="2">Embryonic body between diaphragm region and neck</tissue>
    </source>
</reference>
<evidence type="ECO:0000313" key="2">
    <source>
        <dbReference type="EMBL" id="BAC25632.1"/>
    </source>
</evidence>
<feature type="compositionally biased region" description="Basic residues" evidence="1">
    <location>
        <begin position="13"/>
        <end position="30"/>
    </location>
</feature>
<protein>
    <submittedName>
        <fullName evidence="2">Uncharacterized protein</fullName>
    </submittedName>
</protein>
<feature type="non-terminal residue" evidence="2">
    <location>
        <position position="1"/>
    </location>
</feature>
<name>Q8BT43_MOUSE</name>
<dbReference type="MGI" id="MGI:1924538">
    <property type="gene designation" value="9430021M05Rik"/>
</dbReference>
<reference evidence="2" key="2">
    <citation type="journal article" date="2000" name="Genome Res.">
        <title>Normalization and subtraction of cap-trapper-selected cDNAs to prepare full-length cDNA libraries for rapid discovery of new genes.</title>
        <authorList>
            <person name="Carninci P."/>
            <person name="Shibata Y."/>
            <person name="Hayatsu N."/>
            <person name="Sugahara Y."/>
            <person name="Shibata K."/>
            <person name="Itoh M."/>
            <person name="Konno H."/>
            <person name="Okazaki Y."/>
            <person name="Muramatsu M."/>
            <person name="Hayashizaki Y."/>
        </authorList>
    </citation>
    <scope>NUCLEOTIDE SEQUENCE</scope>
    <source>
        <strain evidence="2">C57BL/6J</strain>
        <tissue evidence="2">Embryonic body between diaphragm region and neck</tissue>
    </source>
</reference>